<feature type="domain" description="DUF11" evidence="3">
    <location>
        <begin position="82"/>
        <end position="135"/>
    </location>
</feature>
<dbReference type="PANTHER" id="PTHR33608:SF6">
    <property type="entry name" value="BLL2464 PROTEIN"/>
    <property type="match status" value="1"/>
</dbReference>
<protein>
    <submittedName>
        <fullName evidence="5">DUF58 domain-containing protein</fullName>
    </submittedName>
</protein>
<name>A0A7D5L3F2_9EURY</name>
<keyword evidence="2" id="KW-0472">Membrane</keyword>
<dbReference type="KEGG" id="haly:HYG82_11740"/>
<evidence type="ECO:0000256" key="2">
    <source>
        <dbReference type="SAM" id="Phobius"/>
    </source>
</evidence>
<evidence type="ECO:0000313" key="6">
    <source>
        <dbReference type="Proteomes" id="UP000509241"/>
    </source>
</evidence>
<evidence type="ECO:0000313" key="5">
    <source>
        <dbReference type="EMBL" id="QLG49485.1"/>
    </source>
</evidence>
<gene>
    <name evidence="5" type="ORF">HYG82_11740</name>
</gene>
<dbReference type="PANTHER" id="PTHR33608">
    <property type="entry name" value="BLL2464 PROTEIN"/>
    <property type="match status" value="1"/>
</dbReference>
<dbReference type="EMBL" id="CP058601">
    <property type="protein sequence ID" value="QLG49485.1"/>
    <property type="molecule type" value="Genomic_DNA"/>
</dbReference>
<dbReference type="InterPro" id="IPR002881">
    <property type="entry name" value="DUF58"/>
</dbReference>
<dbReference type="AlphaFoldDB" id="A0A7D5L3F2"/>
<feature type="transmembrane region" description="Helical" evidence="2">
    <location>
        <begin position="12"/>
        <end position="45"/>
    </location>
</feature>
<keyword evidence="2" id="KW-0812">Transmembrane</keyword>
<feature type="compositionally biased region" description="Polar residues" evidence="1">
    <location>
        <begin position="341"/>
        <end position="357"/>
    </location>
</feature>
<dbReference type="Gene3D" id="2.60.40.10">
    <property type="entry name" value="Immunoglobulins"/>
    <property type="match status" value="1"/>
</dbReference>
<keyword evidence="2" id="KW-1133">Transmembrane helix</keyword>
<accession>A0A7D5L3F2</accession>
<dbReference type="Pfam" id="PF01882">
    <property type="entry name" value="DUF58"/>
    <property type="match status" value="1"/>
</dbReference>
<organism evidence="5 6">
    <name type="scientific">Natrinema halophilum</name>
    <dbReference type="NCBI Taxonomy" id="1699371"/>
    <lineage>
        <taxon>Archaea</taxon>
        <taxon>Methanobacteriati</taxon>
        <taxon>Methanobacteriota</taxon>
        <taxon>Stenosarchaea group</taxon>
        <taxon>Halobacteria</taxon>
        <taxon>Halobacteriales</taxon>
        <taxon>Natrialbaceae</taxon>
        <taxon>Natrinema</taxon>
    </lineage>
</organism>
<dbReference type="Pfam" id="PF01345">
    <property type="entry name" value="DUF11"/>
    <property type="match status" value="1"/>
</dbReference>
<sequence>MTEFTRRARWHGALVVALFTALLAVTLGIPALFFLAVVALGFVLVGQASSVPDLGAENETGRLDADTTADADSPPETDVDSDLRLERAVEDSRVRPGQSVTVTLSVTNEGSTVASDVRVVDEPPEEVPVTGGSPAFATAVRPGETVSHEYDLEPPRGEHEFGTATVRCRSLSATAVATAEYDLGGDDSFTCETLLDSFPLQDRTIQFVGQTPTDDGGSGVEFFATREYRRGDPMNRIDWHRFARTGDLATVEYREERAVTIVFVIDDRANVHRRTSDGGPDSYDLTLYAASRGVVASIEDGNRTGLAMLTGETWIEPGAGDAVRSQVADAISDAAGGSGREPQTGSKSESGTFSESTAGRPVADGGDRSDGGTLAVDLERRLPQRAQVVLCTPLFDRAAVDIVETLRTRGRAVTVVSPDVTADIESSSATTGARIAGLQRANRIDALRGLGATVVDWQRKDPLSVELARAFRAGPGGRGGGPA</sequence>
<dbReference type="Proteomes" id="UP000509241">
    <property type="component" value="Chromosome"/>
</dbReference>
<keyword evidence="6" id="KW-1185">Reference proteome</keyword>
<feature type="domain" description="DUF58" evidence="4">
    <location>
        <begin position="225"/>
        <end position="422"/>
    </location>
</feature>
<evidence type="ECO:0000256" key="1">
    <source>
        <dbReference type="SAM" id="MobiDB-lite"/>
    </source>
</evidence>
<dbReference type="GeneID" id="56033973"/>
<evidence type="ECO:0000259" key="4">
    <source>
        <dbReference type="Pfam" id="PF01882"/>
    </source>
</evidence>
<reference evidence="5 6" key="1">
    <citation type="submission" date="2020-07" db="EMBL/GenBank/DDBJ databases">
        <authorList>
            <person name="Cui H."/>
        </authorList>
    </citation>
    <scope>NUCLEOTIDE SEQUENCE [LARGE SCALE GENOMIC DNA]</scope>
    <source>
        <strain evidence="5 6">YPL8</strain>
    </source>
</reference>
<dbReference type="OrthoDB" id="31512at2157"/>
<proteinExistence type="predicted"/>
<dbReference type="InterPro" id="IPR013783">
    <property type="entry name" value="Ig-like_fold"/>
</dbReference>
<feature type="region of interest" description="Disordered" evidence="1">
    <location>
        <begin position="54"/>
        <end position="81"/>
    </location>
</feature>
<dbReference type="InterPro" id="IPR001434">
    <property type="entry name" value="OmcB-like_DUF11"/>
</dbReference>
<dbReference type="RefSeq" id="WP_179261218.1">
    <property type="nucleotide sequence ID" value="NZ_CP058601.1"/>
</dbReference>
<feature type="compositionally biased region" description="Acidic residues" evidence="1">
    <location>
        <begin position="67"/>
        <end position="80"/>
    </location>
</feature>
<evidence type="ECO:0000259" key="3">
    <source>
        <dbReference type="Pfam" id="PF01345"/>
    </source>
</evidence>
<feature type="region of interest" description="Disordered" evidence="1">
    <location>
        <begin position="333"/>
        <end position="372"/>
    </location>
</feature>